<reference evidence="9 10" key="1">
    <citation type="journal article" date="2015" name="Genome Biol. Evol.">
        <title>Comparative Genomics of a Bacterivorous Green Alga Reveals Evolutionary Causalities and Consequences of Phago-Mixotrophic Mode of Nutrition.</title>
        <authorList>
            <person name="Burns J.A."/>
            <person name="Paasch A."/>
            <person name="Narechania A."/>
            <person name="Kim E."/>
        </authorList>
    </citation>
    <scope>NUCLEOTIDE SEQUENCE [LARGE SCALE GENOMIC DNA]</scope>
    <source>
        <strain evidence="9 10">PLY_AMNH</strain>
    </source>
</reference>
<dbReference type="PANTHER" id="PTHR46373:SF2">
    <property type="entry name" value="RWP-RK DOMAIN-CONTAINING PROTEIN"/>
    <property type="match status" value="1"/>
</dbReference>
<keyword evidence="4" id="KW-0238">DNA-binding</keyword>
<accession>A0AAE0L2A1</accession>
<evidence type="ECO:0000256" key="1">
    <source>
        <dbReference type="ARBA" id="ARBA00004049"/>
    </source>
</evidence>
<evidence type="ECO:0000256" key="7">
    <source>
        <dbReference type="SAM" id="MobiDB-lite"/>
    </source>
</evidence>
<feature type="domain" description="RWP-RK" evidence="8">
    <location>
        <begin position="228"/>
        <end position="312"/>
    </location>
</feature>
<feature type="region of interest" description="Disordered" evidence="7">
    <location>
        <begin position="366"/>
        <end position="414"/>
    </location>
</feature>
<evidence type="ECO:0000256" key="6">
    <source>
        <dbReference type="ARBA" id="ARBA00023242"/>
    </source>
</evidence>
<evidence type="ECO:0000256" key="4">
    <source>
        <dbReference type="ARBA" id="ARBA00023125"/>
    </source>
</evidence>
<keyword evidence="10" id="KW-1185">Reference proteome</keyword>
<dbReference type="PANTHER" id="PTHR46373">
    <property type="entry name" value="PROTEIN RKD4"/>
    <property type="match status" value="1"/>
</dbReference>
<protein>
    <recommendedName>
        <fullName evidence="8">RWP-RK domain-containing protein</fullName>
    </recommendedName>
</protein>
<sequence>MCSLESLTGTELAAKMKNDDIREDLSSLLIQNCQSSFDSDEYCARLFLHSNASMSATHQASPLKVLRSNALQRSRPNNGNTTLIVKEDPLMFLLREDNCTTAITDYRTNLQELQSQELEQITDYEATPAVCAGRHLADSSFLEPKMEVPRPLCSSTGSMALKQELAVPVTVRMLMPEPRCLSAMIEGEQPSRSPENLWLSAGSIPEMAADCSTQELTKPCVEDVCSDGPDDELPDGGEMPDTIEEGLARLRPYFRFTIKQAAGALGIGPTHLKKICRKYGIDRWPCRKIESVLHLINNLEEMLKNNVSAKQAAKLKAGLESAYEWIKMIEQQPSKPFAGSLKNFRQHCFKAKYKNKIRTSKRLKGSHCDPAACKAEPPSMTKLGTSERQKPVSPGGVSGRAADGAGSVTNQAVPGEALPVKKDLLVLRDHQDIRQRRYPAADDAQAPTRAMRSVGTGDKHLVLVLSAAPRAERIRARTRARNVLGKRSHCDPAACKAEPPSMTKLGTSERQKPVSPGGVSGRAADGDHA</sequence>
<comment type="caution">
    <text evidence="9">The sequence shown here is derived from an EMBL/GenBank/DDBJ whole genome shotgun (WGS) entry which is preliminary data.</text>
</comment>
<dbReference type="Pfam" id="PF02042">
    <property type="entry name" value="RWP-RK"/>
    <property type="match status" value="1"/>
</dbReference>
<organism evidence="9 10">
    <name type="scientific">Cymbomonas tetramitiformis</name>
    <dbReference type="NCBI Taxonomy" id="36881"/>
    <lineage>
        <taxon>Eukaryota</taxon>
        <taxon>Viridiplantae</taxon>
        <taxon>Chlorophyta</taxon>
        <taxon>Pyramimonadophyceae</taxon>
        <taxon>Pyramimonadales</taxon>
        <taxon>Pyramimonadaceae</taxon>
        <taxon>Cymbomonas</taxon>
    </lineage>
</organism>
<evidence type="ECO:0000313" key="10">
    <source>
        <dbReference type="Proteomes" id="UP001190700"/>
    </source>
</evidence>
<keyword evidence="5" id="KW-0804">Transcription</keyword>
<name>A0AAE0L2A1_9CHLO</name>
<gene>
    <name evidence="9" type="ORF">CYMTET_22297</name>
</gene>
<dbReference type="GO" id="GO:0003677">
    <property type="term" value="F:DNA binding"/>
    <property type="evidence" value="ECO:0007669"/>
    <property type="project" value="UniProtKB-KW"/>
</dbReference>
<keyword evidence="2" id="KW-0805">Transcription regulation</keyword>
<keyword evidence="3" id="KW-0175">Coiled coil</keyword>
<feature type="region of interest" description="Disordered" evidence="7">
    <location>
        <begin position="485"/>
        <end position="529"/>
    </location>
</feature>
<dbReference type="InterPro" id="IPR003035">
    <property type="entry name" value="RWP-RK_dom"/>
</dbReference>
<evidence type="ECO:0000256" key="2">
    <source>
        <dbReference type="ARBA" id="ARBA00023015"/>
    </source>
</evidence>
<dbReference type="InterPro" id="IPR044607">
    <property type="entry name" value="RKD-like"/>
</dbReference>
<comment type="function">
    <text evidence="1">Putative transcription factor.</text>
</comment>
<evidence type="ECO:0000256" key="5">
    <source>
        <dbReference type="ARBA" id="ARBA00023163"/>
    </source>
</evidence>
<keyword evidence="6" id="KW-0539">Nucleus</keyword>
<dbReference type="GO" id="GO:0003700">
    <property type="term" value="F:DNA-binding transcription factor activity"/>
    <property type="evidence" value="ECO:0007669"/>
    <property type="project" value="InterPro"/>
</dbReference>
<dbReference type="AlphaFoldDB" id="A0AAE0L2A1"/>
<proteinExistence type="predicted"/>
<dbReference type="EMBL" id="LGRX02011117">
    <property type="protein sequence ID" value="KAK3269252.1"/>
    <property type="molecule type" value="Genomic_DNA"/>
</dbReference>
<evidence type="ECO:0000313" key="9">
    <source>
        <dbReference type="EMBL" id="KAK3269252.1"/>
    </source>
</evidence>
<evidence type="ECO:0000256" key="3">
    <source>
        <dbReference type="ARBA" id="ARBA00023054"/>
    </source>
</evidence>
<dbReference type="Proteomes" id="UP001190700">
    <property type="component" value="Unassembled WGS sequence"/>
</dbReference>
<evidence type="ECO:0000259" key="8">
    <source>
        <dbReference type="PROSITE" id="PS51519"/>
    </source>
</evidence>
<dbReference type="PROSITE" id="PS51519">
    <property type="entry name" value="RWP_RK"/>
    <property type="match status" value="1"/>
</dbReference>